<gene>
    <name evidence="2" type="ORF">BCF44_106208</name>
</gene>
<feature type="signal peptide" evidence="1">
    <location>
        <begin position="1"/>
        <end position="20"/>
    </location>
</feature>
<dbReference type="PROSITE" id="PS51257">
    <property type="entry name" value="PROKAR_LIPOPROTEIN"/>
    <property type="match status" value="1"/>
</dbReference>
<dbReference type="Proteomes" id="UP000256269">
    <property type="component" value="Unassembled WGS sequence"/>
</dbReference>
<sequence length="171" mass="17260">MRILQVITLLLVAVATAGCAQSTPADVAAGAPKTTTSSSPTASIDACKYLSQADAGAMFGEAVNAGAPSTAIIYDHGCTFTASYASHGALSVHVFDGPDFTQVLSGFKSIYGDSTPVAGYPYPALRSANGAVFSAQGGSRACTVMMVIKNPKNPDAFVASSGELCKKVLAG</sequence>
<organism evidence="2 3">
    <name type="scientific">Kutzneria buriramensis</name>
    <dbReference type="NCBI Taxonomy" id="1045776"/>
    <lineage>
        <taxon>Bacteria</taxon>
        <taxon>Bacillati</taxon>
        <taxon>Actinomycetota</taxon>
        <taxon>Actinomycetes</taxon>
        <taxon>Pseudonocardiales</taxon>
        <taxon>Pseudonocardiaceae</taxon>
        <taxon>Kutzneria</taxon>
    </lineage>
</organism>
<proteinExistence type="predicted"/>
<keyword evidence="3" id="KW-1185">Reference proteome</keyword>
<name>A0A3E0HKN7_9PSEU</name>
<dbReference type="EMBL" id="QUNO01000006">
    <property type="protein sequence ID" value="REH47044.1"/>
    <property type="molecule type" value="Genomic_DNA"/>
</dbReference>
<protein>
    <recommendedName>
        <fullName evidence="4">DUF3558 domain-containing protein</fullName>
    </recommendedName>
</protein>
<keyword evidence="1" id="KW-0732">Signal</keyword>
<reference evidence="2 3" key="1">
    <citation type="submission" date="2018-08" db="EMBL/GenBank/DDBJ databases">
        <title>Genomic Encyclopedia of Archaeal and Bacterial Type Strains, Phase II (KMG-II): from individual species to whole genera.</title>
        <authorList>
            <person name="Goeker M."/>
        </authorList>
    </citation>
    <scope>NUCLEOTIDE SEQUENCE [LARGE SCALE GENOMIC DNA]</scope>
    <source>
        <strain evidence="2 3">DSM 45791</strain>
    </source>
</reference>
<evidence type="ECO:0000313" key="2">
    <source>
        <dbReference type="EMBL" id="REH47044.1"/>
    </source>
</evidence>
<accession>A0A3E0HKN7</accession>
<feature type="chain" id="PRO_5039274936" description="DUF3558 domain-containing protein" evidence="1">
    <location>
        <begin position="21"/>
        <end position="171"/>
    </location>
</feature>
<evidence type="ECO:0000313" key="3">
    <source>
        <dbReference type="Proteomes" id="UP000256269"/>
    </source>
</evidence>
<comment type="caution">
    <text evidence="2">The sequence shown here is derived from an EMBL/GenBank/DDBJ whole genome shotgun (WGS) entry which is preliminary data.</text>
</comment>
<dbReference type="RefSeq" id="WP_116175700.1">
    <property type="nucleotide sequence ID" value="NZ_CP144375.1"/>
</dbReference>
<evidence type="ECO:0000256" key="1">
    <source>
        <dbReference type="SAM" id="SignalP"/>
    </source>
</evidence>
<evidence type="ECO:0008006" key="4">
    <source>
        <dbReference type="Google" id="ProtNLM"/>
    </source>
</evidence>
<dbReference type="AlphaFoldDB" id="A0A3E0HKN7"/>